<organism evidence="7 8">
    <name type="scientific">Marinobacter xestospongiae</name>
    <dbReference type="NCBI Taxonomy" id="994319"/>
    <lineage>
        <taxon>Bacteria</taxon>
        <taxon>Pseudomonadati</taxon>
        <taxon>Pseudomonadota</taxon>
        <taxon>Gammaproteobacteria</taxon>
        <taxon>Pseudomonadales</taxon>
        <taxon>Marinobacteraceae</taxon>
        <taxon>Marinobacter</taxon>
    </lineage>
</organism>
<dbReference type="NCBIfam" id="TIGR01930">
    <property type="entry name" value="AcCoA-C-Actrans"/>
    <property type="match status" value="1"/>
</dbReference>
<keyword evidence="8" id="KW-1185">Reference proteome</keyword>
<accession>A0ABU3VSN8</accession>
<dbReference type="Pfam" id="PF02803">
    <property type="entry name" value="Thiolase_C"/>
    <property type="match status" value="1"/>
</dbReference>
<dbReference type="GO" id="GO:0016746">
    <property type="term" value="F:acyltransferase activity"/>
    <property type="evidence" value="ECO:0007669"/>
    <property type="project" value="UniProtKB-KW"/>
</dbReference>
<evidence type="ECO:0000259" key="6">
    <source>
        <dbReference type="Pfam" id="PF02803"/>
    </source>
</evidence>
<protein>
    <submittedName>
        <fullName evidence="7">Thiolase family protein</fullName>
        <ecNumber evidence="7">2.3.1.-</ecNumber>
    </submittedName>
</protein>
<dbReference type="PIRSF" id="PIRSF000429">
    <property type="entry name" value="Ac-CoA_Ac_transf"/>
    <property type="match status" value="1"/>
</dbReference>
<feature type="domain" description="Thiolase C-terminal" evidence="6">
    <location>
        <begin position="270"/>
        <end position="391"/>
    </location>
</feature>
<sequence>MSNNVVIVSGVRTPMGGFQGSLSPLSAIDLGAASVSEAVRRAGIDAADVQEIILGNVLPAGLKQGPARQVMRQAGLPDSTGATTINKLCGSGMKATMLAHDLIKAGTNDVMVAGGMESMTNAPYLLLNARKGYRMGAGDAAQDHMFFDGLQDAETGRLMGAFAQDMADKKGYTREEMDDYAIQSLERAQRAIKEGLLKDEIVPVTVKTRKGETVVEDDEQPMTANLDKIRTLRPAFSKDGTVTAANASSISDGSSALVLMNEAEAERRGLKPLARIVAHSTHSQHPSEFTCAPVGAIKTLFEKTGWSQDEVDLYEINEAFAMVAMMPIRELGLDPEKVNIHGGACAQGHPVGSTGSRLLVTLMYALQRYGKKKGVAALCIGGGEATAMAIELL</sequence>
<keyword evidence="2 4" id="KW-0808">Transferase</keyword>
<evidence type="ECO:0000313" key="8">
    <source>
        <dbReference type="Proteomes" id="UP001269819"/>
    </source>
</evidence>
<dbReference type="SUPFAM" id="SSF53901">
    <property type="entry name" value="Thiolase-like"/>
    <property type="match status" value="2"/>
</dbReference>
<proteinExistence type="inferred from homology"/>
<dbReference type="EMBL" id="JAWIIJ010000001">
    <property type="protein sequence ID" value="MDV2077057.1"/>
    <property type="molecule type" value="Genomic_DNA"/>
</dbReference>
<reference evidence="7 8" key="1">
    <citation type="submission" date="2023-10" db="EMBL/GenBank/DDBJ databases">
        <title>Characteristics and mechanism of a salt-tolerant marine origin heterotrophic nitrifying- aerobic denitrifying bacteria Marinobacter xestospongiae HN1.</title>
        <authorList>
            <person name="Qi R."/>
        </authorList>
    </citation>
    <scope>NUCLEOTIDE SEQUENCE [LARGE SCALE GENOMIC DNA]</scope>
    <source>
        <strain evidence="7 8">HN1</strain>
    </source>
</reference>
<dbReference type="CDD" id="cd00751">
    <property type="entry name" value="thiolase"/>
    <property type="match status" value="1"/>
</dbReference>
<evidence type="ECO:0000259" key="5">
    <source>
        <dbReference type="Pfam" id="PF00108"/>
    </source>
</evidence>
<comment type="similarity">
    <text evidence="1 4">Belongs to the thiolase-like superfamily. Thiolase family.</text>
</comment>
<evidence type="ECO:0000256" key="2">
    <source>
        <dbReference type="ARBA" id="ARBA00022679"/>
    </source>
</evidence>
<evidence type="ECO:0000256" key="3">
    <source>
        <dbReference type="ARBA" id="ARBA00023315"/>
    </source>
</evidence>
<feature type="domain" description="Thiolase N-terminal" evidence="5">
    <location>
        <begin position="5"/>
        <end position="262"/>
    </location>
</feature>
<evidence type="ECO:0000313" key="7">
    <source>
        <dbReference type="EMBL" id="MDV2077057.1"/>
    </source>
</evidence>
<dbReference type="PANTHER" id="PTHR18919:SF164">
    <property type="entry name" value="ACETYL-COA ACETYLTRANSFERASE"/>
    <property type="match status" value="1"/>
</dbReference>
<dbReference type="Proteomes" id="UP001269819">
    <property type="component" value="Unassembled WGS sequence"/>
</dbReference>
<keyword evidence="3 4" id="KW-0012">Acyltransferase</keyword>
<evidence type="ECO:0000256" key="1">
    <source>
        <dbReference type="ARBA" id="ARBA00010982"/>
    </source>
</evidence>
<dbReference type="Gene3D" id="3.40.47.10">
    <property type="match status" value="2"/>
</dbReference>
<dbReference type="EC" id="2.3.1.-" evidence="7"/>
<dbReference type="InterPro" id="IPR020610">
    <property type="entry name" value="Thiolase_AS"/>
</dbReference>
<dbReference type="InterPro" id="IPR020617">
    <property type="entry name" value="Thiolase_C"/>
</dbReference>
<dbReference type="InterPro" id="IPR020616">
    <property type="entry name" value="Thiolase_N"/>
</dbReference>
<comment type="caution">
    <text evidence="7">The sequence shown here is derived from an EMBL/GenBank/DDBJ whole genome shotgun (WGS) entry which is preliminary data.</text>
</comment>
<dbReference type="PROSITE" id="PS00099">
    <property type="entry name" value="THIOLASE_3"/>
    <property type="match status" value="1"/>
</dbReference>
<dbReference type="InterPro" id="IPR016039">
    <property type="entry name" value="Thiolase-like"/>
</dbReference>
<dbReference type="InterPro" id="IPR002155">
    <property type="entry name" value="Thiolase"/>
</dbReference>
<dbReference type="Pfam" id="PF00108">
    <property type="entry name" value="Thiolase_N"/>
    <property type="match status" value="1"/>
</dbReference>
<gene>
    <name evidence="7" type="ORF">RYS15_00105</name>
</gene>
<dbReference type="RefSeq" id="WP_316972087.1">
    <property type="nucleotide sequence ID" value="NZ_JAWIIJ010000001.1"/>
</dbReference>
<evidence type="ECO:0000256" key="4">
    <source>
        <dbReference type="RuleBase" id="RU003557"/>
    </source>
</evidence>
<name>A0ABU3VSN8_9GAMM</name>
<dbReference type="PANTHER" id="PTHR18919">
    <property type="entry name" value="ACETYL-COA C-ACYLTRANSFERASE"/>
    <property type="match status" value="1"/>
</dbReference>